<evidence type="ECO:0000256" key="2">
    <source>
        <dbReference type="ARBA" id="ARBA00010004"/>
    </source>
</evidence>
<keyword evidence="11" id="KW-0175">Coiled coil</keyword>
<keyword evidence="12" id="KW-0282">Flagellum</keyword>
<name>A0ABX7FZV3_9GAMM</name>
<dbReference type="InterPro" id="IPR012823">
    <property type="entry name" value="Flagell_FliJ"/>
</dbReference>
<evidence type="ECO:0000256" key="7">
    <source>
        <dbReference type="ARBA" id="ARBA00022795"/>
    </source>
</evidence>
<dbReference type="Gene3D" id="1.10.287.1700">
    <property type="match status" value="1"/>
</dbReference>
<keyword evidence="6" id="KW-0145">Chemotaxis</keyword>
<dbReference type="Proteomes" id="UP000596252">
    <property type="component" value="Chromosome"/>
</dbReference>
<keyword evidence="8" id="KW-0653">Protein transport</keyword>
<evidence type="ECO:0000313" key="13">
    <source>
        <dbReference type="Proteomes" id="UP000596252"/>
    </source>
</evidence>
<dbReference type="Pfam" id="PF02050">
    <property type="entry name" value="FliJ"/>
    <property type="match status" value="1"/>
</dbReference>
<organism evidence="12 13">
    <name type="scientific">Shewanella litorisediminis</name>
    <dbReference type="NCBI Taxonomy" id="1173586"/>
    <lineage>
        <taxon>Bacteria</taxon>
        <taxon>Pseudomonadati</taxon>
        <taxon>Pseudomonadota</taxon>
        <taxon>Gammaproteobacteria</taxon>
        <taxon>Alteromonadales</taxon>
        <taxon>Shewanellaceae</taxon>
        <taxon>Shewanella</taxon>
    </lineage>
</organism>
<comment type="subcellular location">
    <subcellularLocation>
        <location evidence="1">Cell membrane</location>
        <topology evidence="1">Peripheral membrane protein</topology>
        <orientation evidence="1">Cytoplasmic side</orientation>
    </subcellularLocation>
</comment>
<dbReference type="InterPro" id="IPR053716">
    <property type="entry name" value="Flag_assembly_chemotaxis_eff"/>
</dbReference>
<keyword evidence="13" id="KW-1185">Reference proteome</keyword>
<comment type="similarity">
    <text evidence="2">Belongs to the FliJ family.</text>
</comment>
<evidence type="ECO:0000256" key="6">
    <source>
        <dbReference type="ARBA" id="ARBA00022500"/>
    </source>
</evidence>
<feature type="coiled-coil region" evidence="11">
    <location>
        <begin position="11"/>
        <end position="45"/>
    </location>
</feature>
<evidence type="ECO:0000256" key="11">
    <source>
        <dbReference type="SAM" id="Coils"/>
    </source>
</evidence>
<dbReference type="RefSeq" id="WP_203324281.1">
    <property type="nucleotide sequence ID" value="NZ_CP069213.1"/>
</dbReference>
<gene>
    <name evidence="12" type="primary">fliJ</name>
    <name evidence="12" type="ORF">JQC75_11790</name>
</gene>
<keyword evidence="4" id="KW-0813">Transport</keyword>
<evidence type="ECO:0000256" key="5">
    <source>
        <dbReference type="ARBA" id="ARBA00022475"/>
    </source>
</evidence>
<evidence type="ECO:0000256" key="8">
    <source>
        <dbReference type="ARBA" id="ARBA00022927"/>
    </source>
</evidence>
<dbReference type="InterPro" id="IPR052570">
    <property type="entry name" value="FliJ"/>
</dbReference>
<keyword evidence="9" id="KW-0472">Membrane</keyword>
<dbReference type="EMBL" id="CP069213">
    <property type="protein sequence ID" value="QRH00563.1"/>
    <property type="molecule type" value="Genomic_DNA"/>
</dbReference>
<accession>A0ABX7FZV3</accession>
<sequence length="148" mass="17396">MARPDPLLTVLKLAQDAEEQAALQLRSAQLELGRLTQQLDALNQYRLDYMRQLSGQEGKNISASYYQQFHRFIKQIDQAISQQVQSVTGAESQLEHRRRHWLEKQQKRKAVELLLKHKADKREAKEARQEQKLLDEFAMQQFIRKGPQ</sequence>
<keyword evidence="7" id="KW-1005">Bacterial flagellum biogenesis</keyword>
<dbReference type="PIRSF" id="PIRSF019404">
    <property type="entry name" value="FliJ"/>
    <property type="match status" value="1"/>
</dbReference>
<evidence type="ECO:0000256" key="4">
    <source>
        <dbReference type="ARBA" id="ARBA00022448"/>
    </source>
</evidence>
<keyword evidence="5" id="KW-1003">Cell membrane</keyword>
<proteinExistence type="inferred from homology"/>
<reference evidence="12 13" key="1">
    <citation type="journal article" date="2012" name="Antonie Van Leeuwenhoek">
        <title>Shewanella litorisediminis sp. nov., a gammaproteobacterium isolated from a tidal flat sediment.</title>
        <authorList>
            <person name="Lee M.H."/>
            <person name="Yoon J.H."/>
        </authorList>
    </citation>
    <scope>NUCLEOTIDE SEQUENCE [LARGE SCALE GENOMIC DNA]</scope>
    <source>
        <strain evidence="12 13">SMK1-12</strain>
    </source>
</reference>
<dbReference type="PANTHER" id="PTHR38786:SF1">
    <property type="entry name" value="FLAGELLAR FLIJ PROTEIN"/>
    <property type="match status" value="1"/>
</dbReference>
<protein>
    <recommendedName>
        <fullName evidence="3">Flagellar FliJ protein</fullName>
    </recommendedName>
</protein>
<keyword evidence="12" id="KW-0969">Cilium</keyword>
<keyword evidence="10" id="KW-1006">Bacterial flagellum protein export</keyword>
<evidence type="ECO:0000256" key="10">
    <source>
        <dbReference type="ARBA" id="ARBA00023225"/>
    </source>
</evidence>
<evidence type="ECO:0000256" key="3">
    <source>
        <dbReference type="ARBA" id="ARBA00020392"/>
    </source>
</evidence>
<dbReference type="PANTHER" id="PTHR38786">
    <property type="entry name" value="FLAGELLAR FLIJ PROTEIN"/>
    <property type="match status" value="1"/>
</dbReference>
<evidence type="ECO:0000256" key="1">
    <source>
        <dbReference type="ARBA" id="ARBA00004413"/>
    </source>
</evidence>
<keyword evidence="12" id="KW-0966">Cell projection</keyword>
<evidence type="ECO:0000256" key="9">
    <source>
        <dbReference type="ARBA" id="ARBA00023136"/>
    </source>
</evidence>
<dbReference type="InterPro" id="IPR018006">
    <property type="entry name" value="Flag_FliJ_proteobac"/>
</dbReference>
<dbReference type="NCBIfam" id="TIGR02473">
    <property type="entry name" value="flagell_FliJ"/>
    <property type="match status" value="1"/>
</dbReference>
<dbReference type="PRINTS" id="PR01004">
    <property type="entry name" value="FLGFLIJ"/>
</dbReference>
<evidence type="ECO:0000313" key="12">
    <source>
        <dbReference type="EMBL" id="QRH00563.1"/>
    </source>
</evidence>